<reference evidence="1 4" key="1">
    <citation type="submission" date="2015-09" db="EMBL/GenBank/DDBJ databases">
        <authorList>
            <consortium name="Pathogen Informatics"/>
        </authorList>
    </citation>
    <scope>NUCLEOTIDE SEQUENCE [LARGE SCALE GENOMIC DNA]</scope>
    <source>
        <strain evidence="1 4">2789STDY5834970</strain>
    </source>
</reference>
<organism evidence="1 4">
    <name type="scientific">Faecalibacterium prausnitzii</name>
    <dbReference type="NCBI Taxonomy" id="853"/>
    <lineage>
        <taxon>Bacteria</taxon>
        <taxon>Bacillati</taxon>
        <taxon>Bacillota</taxon>
        <taxon>Clostridia</taxon>
        <taxon>Eubacteriales</taxon>
        <taxon>Oscillospiraceae</taxon>
        <taxon>Faecalibacterium</taxon>
    </lineage>
</organism>
<gene>
    <name evidence="3" type="ORF">C4N24_06745</name>
    <name evidence="2" type="ORF">CGS59_00525</name>
    <name evidence="1" type="ORF">ERS852582_00878</name>
</gene>
<reference evidence="2 5" key="2">
    <citation type="journal article" date="2017" name="Front. Microbiol.">
        <title>New Insights into the Diversity of the Genus Faecalibacterium.</title>
        <authorList>
            <person name="Benevides L."/>
            <person name="Burman S."/>
            <person name="Martin R."/>
            <person name="Robert V."/>
            <person name="Thomas M."/>
            <person name="Miquel S."/>
            <person name="Chain F."/>
            <person name="Sokol H."/>
            <person name="Bermudez-Humaran L.G."/>
            <person name="Morrison M."/>
            <person name="Langella P."/>
            <person name="Azevedo V.A."/>
            <person name="Chatel J.M."/>
            <person name="Soares S."/>
        </authorList>
    </citation>
    <scope>NUCLEOTIDE SEQUENCE [LARGE SCALE GENOMIC DNA]</scope>
    <source>
        <strain evidence="2 5">CNCM I 4644</strain>
    </source>
</reference>
<dbReference type="GeneID" id="75067201"/>
<dbReference type="RefSeq" id="WP_005921047.1">
    <property type="nucleotide sequence ID" value="NZ_CABKNH010000022.1"/>
</dbReference>
<dbReference type="EMBL" id="PRLD01000005">
    <property type="protein sequence ID" value="RAW57979.1"/>
    <property type="molecule type" value="Genomic_DNA"/>
</dbReference>
<evidence type="ECO:0000313" key="1">
    <source>
        <dbReference type="EMBL" id="CUM86253.1"/>
    </source>
</evidence>
<evidence type="ECO:0000313" key="3">
    <source>
        <dbReference type="EMBL" id="RAW57979.1"/>
    </source>
</evidence>
<sequence length="153" mass="16948">MNVNELLDTIEDALEESANVPLSGGKRIVDVEQIRDYLDEVRAALPGELRQAQQIVNDRAQIVDSANAQAQAIVKKAEERARILVSDAEIVKAAQQRASEITSAAQTEARTLRQTVTDYCENMLRTTEDTMVENAAQVKNIRNSLRQNAKKNG</sequence>
<evidence type="ECO:0000313" key="4">
    <source>
        <dbReference type="Proteomes" id="UP000095649"/>
    </source>
</evidence>
<accession>A0A173S7E0</accession>
<proteinExistence type="predicted"/>
<reference evidence="2" key="3">
    <citation type="submission" date="2017-07" db="EMBL/GenBank/DDBJ databases">
        <authorList>
            <person name="Sun Z.S."/>
            <person name="Albrecht U."/>
            <person name="Echele G."/>
            <person name="Lee C.C."/>
        </authorList>
    </citation>
    <scope>NUCLEOTIDE SEQUENCE</scope>
    <source>
        <strain evidence="2">CNCM I 4644</strain>
    </source>
</reference>
<dbReference type="OrthoDB" id="1955518at2"/>
<dbReference type="Proteomes" id="UP000220480">
    <property type="component" value="Unassembled WGS sequence"/>
</dbReference>
<evidence type="ECO:0000313" key="2">
    <source>
        <dbReference type="EMBL" id="PDX85106.1"/>
    </source>
</evidence>
<dbReference type="Proteomes" id="UP000251281">
    <property type="component" value="Unassembled WGS sequence"/>
</dbReference>
<dbReference type="Proteomes" id="UP000095649">
    <property type="component" value="Unassembled WGS sequence"/>
</dbReference>
<reference evidence="3 6" key="4">
    <citation type="submission" date="2018-02" db="EMBL/GenBank/DDBJ databases">
        <title>Complete genome sequencing of Faecalibacterium prausnitzii strains isolated from the human gut.</title>
        <authorList>
            <person name="Fitzgerald B.C."/>
            <person name="Shkoporov A.N."/>
            <person name="Ross P.R."/>
            <person name="Hill C."/>
        </authorList>
    </citation>
    <scope>NUCLEOTIDE SEQUENCE [LARGE SCALE GENOMIC DNA]</scope>
    <source>
        <strain evidence="3 6">APC923/51-1</strain>
    </source>
</reference>
<name>A0A173S7E0_9FIRM</name>
<protein>
    <submittedName>
        <fullName evidence="2">ATPase</fullName>
    </submittedName>
</protein>
<evidence type="ECO:0000313" key="5">
    <source>
        <dbReference type="Proteomes" id="UP000220480"/>
    </source>
</evidence>
<evidence type="ECO:0000313" key="6">
    <source>
        <dbReference type="Proteomes" id="UP000251281"/>
    </source>
</evidence>
<dbReference type="EMBL" id="NMTZ01000002">
    <property type="protein sequence ID" value="PDX85106.1"/>
    <property type="molecule type" value="Genomic_DNA"/>
</dbReference>
<dbReference type="EMBL" id="CYXN01000004">
    <property type="protein sequence ID" value="CUM86253.1"/>
    <property type="molecule type" value="Genomic_DNA"/>
</dbReference>
<dbReference type="AlphaFoldDB" id="A0A173S7E0"/>